<evidence type="ECO:0000313" key="5">
    <source>
        <dbReference type="Proteomes" id="UP000825729"/>
    </source>
</evidence>
<protein>
    <recommendedName>
        <fullName evidence="3">Amidohydrolase-related domain-containing protein</fullName>
    </recommendedName>
</protein>
<proteinExistence type="inferred from homology"/>
<accession>A0AAV7EE95</accession>
<sequence length="341" mass="37818">MTLRVVLFLTPFSRVPNSLSRRPRQGCFLSKRSRRRRFGTTMSAQSVKVVDSHLHVWASAEEAENGFPYHPGYEPTLPGNVEFLLESMGEAGVDGAVIVQPINHMFDHSLVTSVLKRYPSKFIGCCLANPAADGTGIKQFEELILQDGYRAVRLNPNLWPSGQKMTNDIGKAIFSKAGNLGVPVCFLCMKGLDFHISEIEELCSEFPSTIVLIDHLGFAKPSVNDEDNENLSALLKLSRFPQVYAKFSALFRLSRKPFPYDDLSEILSQLISKYGANRILWGSDFPYVVPECGYKGAKEAVTHVANLLHGTSDRDEDAATARQFSSSGNWKRKESCCTGAS</sequence>
<dbReference type="FunFam" id="3.20.20.140:FF:000052">
    <property type="entry name" value="Catalytic/ hydrolase"/>
    <property type="match status" value="1"/>
</dbReference>
<dbReference type="Gene3D" id="3.20.20.140">
    <property type="entry name" value="Metal-dependent hydrolases"/>
    <property type="match status" value="1"/>
</dbReference>
<evidence type="ECO:0000256" key="2">
    <source>
        <dbReference type="RuleBase" id="RU366045"/>
    </source>
</evidence>
<keyword evidence="2" id="KW-0210">Decarboxylase</keyword>
<organism evidence="4 5">
    <name type="scientific">Aristolochia fimbriata</name>
    <name type="common">White veined hardy Dutchman's pipe vine</name>
    <dbReference type="NCBI Taxonomy" id="158543"/>
    <lineage>
        <taxon>Eukaryota</taxon>
        <taxon>Viridiplantae</taxon>
        <taxon>Streptophyta</taxon>
        <taxon>Embryophyta</taxon>
        <taxon>Tracheophyta</taxon>
        <taxon>Spermatophyta</taxon>
        <taxon>Magnoliopsida</taxon>
        <taxon>Magnoliidae</taxon>
        <taxon>Piperales</taxon>
        <taxon>Aristolochiaceae</taxon>
        <taxon>Aristolochia</taxon>
    </lineage>
</organism>
<evidence type="ECO:0000313" key="4">
    <source>
        <dbReference type="EMBL" id="KAG9445857.1"/>
    </source>
</evidence>
<dbReference type="PANTHER" id="PTHR21240">
    <property type="entry name" value="2-AMINO-3-CARBOXYLMUCONATE-6-SEMIALDEHYDE DECARBOXYLASE"/>
    <property type="match status" value="1"/>
</dbReference>
<comment type="similarity">
    <text evidence="2">Belongs to the metallo-dependent hydrolases superfamily.</text>
</comment>
<dbReference type="InterPro" id="IPR032466">
    <property type="entry name" value="Metal_Hydrolase"/>
</dbReference>
<dbReference type="PANTHER" id="PTHR21240:SF19">
    <property type="entry name" value="CATALYTIC_ HYDROLASE"/>
    <property type="match status" value="1"/>
</dbReference>
<name>A0AAV7EE95_ARIFI</name>
<dbReference type="GO" id="GO:0016831">
    <property type="term" value="F:carboxy-lyase activity"/>
    <property type="evidence" value="ECO:0007669"/>
    <property type="project" value="UniProtKB-KW"/>
</dbReference>
<keyword evidence="5" id="KW-1185">Reference proteome</keyword>
<gene>
    <name evidence="4" type="ORF">H6P81_011985</name>
</gene>
<reference evidence="4 5" key="1">
    <citation type="submission" date="2021-07" db="EMBL/GenBank/DDBJ databases">
        <title>The Aristolochia fimbriata genome: insights into angiosperm evolution, floral development and chemical biosynthesis.</title>
        <authorList>
            <person name="Jiao Y."/>
        </authorList>
    </citation>
    <scope>NUCLEOTIDE SEQUENCE [LARGE SCALE GENOMIC DNA]</scope>
    <source>
        <strain evidence="4">IBCAS-2021</strain>
        <tissue evidence="4">Leaf</tissue>
    </source>
</reference>
<dbReference type="Pfam" id="PF04909">
    <property type="entry name" value="Amidohydro_2"/>
    <property type="match status" value="1"/>
</dbReference>
<dbReference type="SUPFAM" id="SSF51556">
    <property type="entry name" value="Metallo-dependent hydrolases"/>
    <property type="match status" value="1"/>
</dbReference>
<dbReference type="InterPro" id="IPR032465">
    <property type="entry name" value="ACMSD"/>
</dbReference>
<comment type="caution">
    <text evidence="4">The sequence shown here is derived from an EMBL/GenBank/DDBJ whole genome shotgun (WGS) entry which is preliminary data.</text>
</comment>
<dbReference type="InterPro" id="IPR006680">
    <property type="entry name" value="Amidohydro-rel"/>
</dbReference>
<feature type="domain" description="Amidohydrolase-related" evidence="3">
    <location>
        <begin position="50"/>
        <end position="299"/>
    </location>
</feature>
<evidence type="ECO:0000259" key="3">
    <source>
        <dbReference type="Pfam" id="PF04909"/>
    </source>
</evidence>
<dbReference type="EMBL" id="JAINDJ010000005">
    <property type="protein sequence ID" value="KAG9445857.1"/>
    <property type="molecule type" value="Genomic_DNA"/>
</dbReference>
<keyword evidence="1 2" id="KW-0456">Lyase</keyword>
<dbReference type="GO" id="GO:0016787">
    <property type="term" value="F:hydrolase activity"/>
    <property type="evidence" value="ECO:0007669"/>
    <property type="project" value="InterPro"/>
</dbReference>
<dbReference type="Proteomes" id="UP000825729">
    <property type="component" value="Unassembled WGS sequence"/>
</dbReference>
<dbReference type="AlphaFoldDB" id="A0AAV7EE95"/>
<evidence type="ECO:0000256" key="1">
    <source>
        <dbReference type="ARBA" id="ARBA00023239"/>
    </source>
</evidence>